<evidence type="ECO:0000256" key="1">
    <source>
        <dbReference type="SAM" id="MobiDB-lite"/>
    </source>
</evidence>
<feature type="compositionally biased region" description="Low complexity" evidence="1">
    <location>
        <begin position="245"/>
        <end position="268"/>
    </location>
</feature>
<feature type="region of interest" description="Disordered" evidence="1">
    <location>
        <begin position="353"/>
        <end position="411"/>
    </location>
</feature>
<feature type="compositionally biased region" description="Polar residues" evidence="1">
    <location>
        <begin position="475"/>
        <end position="491"/>
    </location>
</feature>
<feature type="compositionally biased region" description="Polar residues" evidence="1">
    <location>
        <begin position="143"/>
        <end position="199"/>
    </location>
</feature>
<dbReference type="SUPFAM" id="SSF46934">
    <property type="entry name" value="UBA-like"/>
    <property type="match status" value="1"/>
</dbReference>
<feature type="compositionally biased region" description="Basic and acidic residues" evidence="1">
    <location>
        <begin position="132"/>
        <end position="142"/>
    </location>
</feature>
<dbReference type="EMBL" id="OX459124">
    <property type="protein sequence ID" value="CAI9114396.1"/>
    <property type="molecule type" value="Genomic_DNA"/>
</dbReference>
<dbReference type="AlphaFoldDB" id="A0AAV1E2F9"/>
<feature type="compositionally biased region" description="Low complexity" evidence="1">
    <location>
        <begin position="288"/>
        <end position="312"/>
    </location>
</feature>
<evidence type="ECO:0000313" key="4">
    <source>
        <dbReference type="Proteomes" id="UP001161247"/>
    </source>
</evidence>
<feature type="compositionally biased region" description="Low complexity" evidence="1">
    <location>
        <begin position="119"/>
        <end position="131"/>
    </location>
</feature>
<feature type="region of interest" description="Disordered" evidence="1">
    <location>
        <begin position="53"/>
        <end position="324"/>
    </location>
</feature>
<dbReference type="InterPro" id="IPR009060">
    <property type="entry name" value="UBA-like_sf"/>
</dbReference>
<evidence type="ECO:0000313" key="3">
    <source>
        <dbReference type="EMBL" id="CAI9114396.1"/>
    </source>
</evidence>
<dbReference type="InterPro" id="IPR009719">
    <property type="entry name" value="GIP1_N"/>
</dbReference>
<gene>
    <name evidence="3" type="ORF">OLC1_LOCUS21169</name>
</gene>
<proteinExistence type="predicted"/>
<feature type="domain" description="GBF-interacting protein 1 N-terminal" evidence="2">
    <location>
        <begin position="18"/>
        <end position="77"/>
    </location>
</feature>
<accession>A0AAV1E2F9</accession>
<protein>
    <submittedName>
        <fullName evidence="3">OLC1v1015113C1</fullName>
    </submittedName>
</protein>
<feature type="compositionally biased region" description="Polar residues" evidence="1">
    <location>
        <begin position="80"/>
        <end position="90"/>
    </location>
</feature>
<keyword evidence="4" id="KW-1185">Reference proteome</keyword>
<dbReference type="Proteomes" id="UP001161247">
    <property type="component" value="Chromosome 7"/>
</dbReference>
<dbReference type="PANTHER" id="PTHR47070">
    <property type="entry name" value="HYDROXYPROLINE-RICH GLYCOPROTEIN-LIKE"/>
    <property type="match status" value="1"/>
</dbReference>
<feature type="compositionally biased region" description="Polar residues" evidence="1">
    <location>
        <begin position="222"/>
        <end position="244"/>
    </location>
</feature>
<feature type="region of interest" description="Disordered" evidence="1">
    <location>
        <begin position="461"/>
        <end position="530"/>
    </location>
</feature>
<reference evidence="3" key="1">
    <citation type="submission" date="2023-03" db="EMBL/GenBank/DDBJ databases">
        <authorList>
            <person name="Julca I."/>
        </authorList>
    </citation>
    <scope>NUCLEOTIDE SEQUENCE</scope>
</reference>
<feature type="compositionally biased region" description="Basic and acidic residues" evidence="1">
    <location>
        <begin position="91"/>
        <end position="101"/>
    </location>
</feature>
<feature type="compositionally biased region" description="Basic and acidic residues" evidence="1">
    <location>
        <begin position="211"/>
        <end position="221"/>
    </location>
</feature>
<evidence type="ECO:0000259" key="2">
    <source>
        <dbReference type="Pfam" id="PF06972"/>
    </source>
</evidence>
<name>A0AAV1E2F9_OLDCO</name>
<dbReference type="Pfam" id="PF06972">
    <property type="entry name" value="GIP1_N"/>
    <property type="match status" value="1"/>
</dbReference>
<sequence>MVSAGSSKSEGGTTTHVISAGVRKTIRQIKEIVGNHSEADIYVTLKESNMDPNETTQKLLNQDPFHEVRRKRDKKKEFIQNMQYKGSTASEPKRNPERRAEYVSNAVNPAMQSDRNARRSGYSRNSSSGVSREFRVVRDNRGKQNSYQESKPVQSSSSTNDLPVTDGSVKSSAGTSVNQKPPFVRNSSQASGADNNSQTRHFKDGNISVTVKKDFPGDRRVTVTSTAPQIQLEKSNDLQLPSTASSSNSVVGVYSSSSDPVHVPSPDSRPTAKIGAIKREVGVVGANRQNSDSSARLSSLQASSVSNLQSSREGPAPRSFGTLSKVDNSSQHLVAESAVASLSVSRSFANSQYNSRSHQLSGHQKASQPNKEWKPKSSQKASTNGPGIIGSPTNAAPPMDNSKDSGREAAELEDKMSRANISENQNVIIASHIRVSDTDRYRLIFGTLDPDFEPQLSTLVAGAEESSESTGLLPVSSSQESSRNEPATSKPQDLVEDYSRSSGTDSPASVAASDHQQNDKKEASNPSNLDSYADMRLSRENNAAYVSQESHQHQAEPELPPFSGYDPQSGYDMSYFGPTVDDPVRGQGLPSPQEVLNTHGANSIPSSMAMIQQQQQQQQVMAQMYPQLHFANMMPYRQFLSPVYVPPMAVPGYSSNPAYPHPSNGSSYVLMPGTSSHLTANGLKYGMQAFKPVPTSNPTGFGNFASPTGYTVNAPGIVGNATGLEDSSRLKYKDGNFYVPNLPAETSEIWMNQRDMQSASYYNMPGQAPHAAAYMPSHSGHASYNPAAAAAVAHSSHMQFPGLYHPTPQPAAIANPHHLGPAMGGNVGVAAGATGAQVGAYHQQPQLGHLNWTANF</sequence>
<feature type="compositionally biased region" description="Basic and acidic residues" evidence="1">
    <location>
        <begin position="401"/>
        <end position="411"/>
    </location>
</feature>
<feature type="compositionally biased region" description="Polar residues" evidence="1">
    <location>
        <begin position="353"/>
        <end position="385"/>
    </location>
</feature>
<organism evidence="3 4">
    <name type="scientific">Oldenlandia corymbosa var. corymbosa</name>
    <dbReference type="NCBI Taxonomy" id="529605"/>
    <lineage>
        <taxon>Eukaryota</taxon>
        <taxon>Viridiplantae</taxon>
        <taxon>Streptophyta</taxon>
        <taxon>Embryophyta</taxon>
        <taxon>Tracheophyta</taxon>
        <taxon>Spermatophyta</taxon>
        <taxon>Magnoliopsida</taxon>
        <taxon>eudicotyledons</taxon>
        <taxon>Gunneridae</taxon>
        <taxon>Pentapetalae</taxon>
        <taxon>asterids</taxon>
        <taxon>lamiids</taxon>
        <taxon>Gentianales</taxon>
        <taxon>Rubiaceae</taxon>
        <taxon>Rubioideae</taxon>
        <taxon>Spermacoceae</taxon>
        <taxon>Hedyotis-Oldenlandia complex</taxon>
        <taxon>Oldenlandia</taxon>
    </lineage>
</organism>
<dbReference type="PANTHER" id="PTHR47070:SF2">
    <property type="entry name" value="OS06G0206100 PROTEIN"/>
    <property type="match status" value="1"/>
</dbReference>
<feature type="compositionally biased region" description="Polar residues" evidence="1">
    <location>
        <begin position="105"/>
        <end position="114"/>
    </location>
</feature>